<evidence type="ECO:0000259" key="4">
    <source>
        <dbReference type="PROSITE" id="PS50949"/>
    </source>
</evidence>
<dbReference type="InterPro" id="IPR036388">
    <property type="entry name" value="WH-like_DNA-bd_sf"/>
</dbReference>
<reference evidence="5 6" key="1">
    <citation type="submission" date="2019-11" db="EMBL/GenBank/DDBJ databases">
        <authorList>
            <person name="Yuan L."/>
        </authorList>
    </citation>
    <scope>NUCLEOTIDE SEQUENCE [LARGE SCALE GENOMIC DNA]</scope>
    <source>
        <strain evidence="5 6">TRM43335</strain>
    </source>
</reference>
<dbReference type="AlphaFoldDB" id="A0A6G2BAZ2"/>
<gene>
    <name evidence="5" type="ORF">F0L17_09955</name>
</gene>
<evidence type="ECO:0000256" key="2">
    <source>
        <dbReference type="ARBA" id="ARBA00023125"/>
    </source>
</evidence>
<keyword evidence="3" id="KW-0804">Transcription</keyword>
<keyword evidence="2" id="KW-0238">DNA-binding</keyword>
<dbReference type="GO" id="GO:0003677">
    <property type="term" value="F:DNA binding"/>
    <property type="evidence" value="ECO:0007669"/>
    <property type="project" value="UniProtKB-KW"/>
</dbReference>
<accession>A0A6G2BAZ2</accession>
<dbReference type="InterPro" id="IPR036390">
    <property type="entry name" value="WH_DNA-bd_sf"/>
</dbReference>
<dbReference type="InterPro" id="IPR050679">
    <property type="entry name" value="Bact_HTH_transcr_reg"/>
</dbReference>
<dbReference type="OrthoDB" id="7363114at2"/>
<proteinExistence type="predicted"/>
<sequence length="82" mass="9047">MSDKIDPTAPEYAYEQLAGIIERRIKAGTYPPGSKLPGELDIASEFSAGSQTVRRALEILRERGLIVTVRARGSFVKRDVEV</sequence>
<evidence type="ECO:0000313" key="5">
    <source>
        <dbReference type="EMBL" id="MTE19445.1"/>
    </source>
</evidence>
<dbReference type="InterPro" id="IPR000524">
    <property type="entry name" value="Tscrpt_reg_HTH_GntR"/>
</dbReference>
<name>A0A6G2BAZ2_9ACTN</name>
<protein>
    <submittedName>
        <fullName evidence="5">GntR family transcriptional regulator</fullName>
    </submittedName>
</protein>
<dbReference type="CDD" id="cd07377">
    <property type="entry name" value="WHTH_GntR"/>
    <property type="match status" value="1"/>
</dbReference>
<dbReference type="PANTHER" id="PTHR44846:SF1">
    <property type="entry name" value="MANNOSYL-D-GLYCERATE TRANSPORT_METABOLISM SYSTEM REPRESSOR MNGR-RELATED"/>
    <property type="match status" value="1"/>
</dbReference>
<evidence type="ECO:0000313" key="6">
    <source>
        <dbReference type="Proteomes" id="UP000473014"/>
    </source>
</evidence>
<dbReference type="SMART" id="SM00345">
    <property type="entry name" value="HTH_GNTR"/>
    <property type="match status" value="1"/>
</dbReference>
<dbReference type="Proteomes" id="UP000473014">
    <property type="component" value="Unassembled WGS sequence"/>
</dbReference>
<organism evidence="5 6">
    <name type="scientific">Streptomyces taklimakanensis</name>
    <dbReference type="NCBI Taxonomy" id="2569853"/>
    <lineage>
        <taxon>Bacteria</taxon>
        <taxon>Bacillati</taxon>
        <taxon>Actinomycetota</taxon>
        <taxon>Actinomycetes</taxon>
        <taxon>Kitasatosporales</taxon>
        <taxon>Streptomycetaceae</taxon>
        <taxon>Streptomyces</taxon>
    </lineage>
</organism>
<dbReference type="GO" id="GO:0045892">
    <property type="term" value="P:negative regulation of DNA-templated transcription"/>
    <property type="evidence" value="ECO:0007669"/>
    <property type="project" value="TreeGrafter"/>
</dbReference>
<evidence type="ECO:0000256" key="3">
    <source>
        <dbReference type="ARBA" id="ARBA00023163"/>
    </source>
</evidence>
<keyword evidence="1" id="KW-0805">Transcription regulation</keyword>
<dbReference type="GO" id="GO:0003700">
    <property type="term" value="F:DNA-binding transcription factor activity"/>
    <property type="evidence" value="ECO:0007669"/>
    <property type="project" value="InterPro"/>
</dbReference>
<feature type="domain" description="HTH gntR-type" evidence="4">
    <location>
        <begin position="11"/>
        <end position="79"/>
    </location>
</feature>
<dbReference type="RefSeq" id="WP_155070793.1">
    <property type="nucleotide sequence ID" value="NZ_WIXO01000001.1"/>
</dbReference>
<dbReference type="SUPFAM" id="SSF46785">
    <property type="entry name" value="Winged helix' DNA-binding domain"/>
    <property type="match status" value="1"/>
</dbReference>
<dbReference type="PANTHER" id="PTHR44846">
    <property type="entry name" value="MANNOSYL-D-GLYCERATE TRANSPORT/METABOLISM SYSTEM REPRESSOR MNGR-RELATED"/>
    <property type="match status" value="1"/>
</dbReference>
<dbReference type="Pfam" id="PF00392">
    <property type="entry name" value="GntR"/>
    <property type="match status" value="1"/>
</dbReference>
<evidence type="ECO:0000256" key="1">
    <source>
        <dbReference type="ARBA" id="ARBA00023015"/>
    </source>
</evidence>
<dbReference type="Gene3D" id="1.10.10.10">
    <property type="entry name" value="Winged helix-like DNA-binding domain superfamily/Winged helix DNA-binding domain"/>
    <property type="match status" value="1"/>
</dbReference>
<dbReference type="EMBL" id="WIXO01000001">
    <property type="protein sequence ID" value="MTE19445.1"/>
    <property type="molecule type" value="Genomic_DNA"/>
</dbReference>
<keyword evidence="6" id="KW-1185">Reference proteome</keyword>
<comment type="caution">
    <text evidence="5">The sequence shown here is derived from an EMBL/GenBank/DDBJ whole genome shotgun (WGS) entry which is preliminary data.</text>
</comment>
<dbReference type="PROSITE" id="PS50949">
    <property type="entry name" value="HTH_GNTR"/>
    <property type="match status" value="1"/>
</dbReference>